<proteinExistence type="predicted"/>
<comment type="caution">
    <text evidence="1">The sequence shown here is derived from an EMBL/GenBank/DDBJ whole genome shotgun (WGS) entry which is preliminary data.</text>
</comment>
<evidence type="ECO:0000313" key="2">
    <source>
        <dbReference type="Proteomes" id="UP000005561"/>
    </source>
</evidence>
<dbReference type="EMBL" id="ACCL02000025">
    <property type="protein sequence ID" value="EET58816.1"/>
    <property type="molecule type" value="Genomic_DNA"/>
</dbReference>
<reference evidence="1" key="1">
    <citation type="submission" date="2009-07" db="EMBL/GenBank/DDBJ databases">
        <authorList>
            <person name="Weinstock G."/>
            <person name="Sodergren E."/>
            <person name="Clifton S."/>
            <person name="Fulton L."/>
            <person name="Fulton B."/>
            <person name="Courtney L."/>
            <person name="Fronick C."/>
            <person name="Harrison M."/>
            <person name="Strong C."/>
            <person name="Farmer C."/>
            <person name="Delahaunty K."/>
            <person name="Markovic C."/>
            <person name="Hall O."/>
            <person name="Minx P."/>
            <person name="Tomlinson C."/>
            <person name="Mitreva M."/>
            <person name="Nelson J."/>
            <person name="Hou S."/>
            <person name="Wollam A."/>
            <person name="Pepin K.H."/>
            <person name="Johnson M."/>
            <person name="Bhonagiri V."/>
            <person name="Nash W.E."/>
            <person name="Warren W."/>
            <person name="Chinwalla A."/>
            <person name="Mardis E.R."/>
            <person name="Wilson R.K."/>
        </authorList>
    </citation>
    <scope>NUCLEOTIDE SEQUENCE [LARGE SCALE GENOMIC DNA]</scope>
    <source>
        <strain evidence="1">DSM 14469</strain>
    </source>
</reference>
<accession>C6LKS9</accession>
<protein>
    <submittedName>
        <fullName evidence="1">Uncharacterized protein</fullName>
    </submittedName>
</protein>
<dbReference type="AlphaFoldDB" id="C6LKS9"/>
<dbReference type="Proteomes" id="UP000005561">
    <property type="component" value="Unassembled WGS sequence"/>
</dbReference>
<evidence type="ECO:0000313" key="1">
    <source>
        <dbReference type="EMBL" id="EET58816.1"/>
    </source>
</evidence>
<sequence length="85" mass="9516">MHGLPGPVSAADAVRCSEISDFLTKGMRPMKPLLRTSDCMQACTDFRITGFALLIAVIILRYCEKSKCFLWIGGFCVMLRWKGEI</sequence>
<name>C6LKS9_9FIRM</name>
<organism evidence="1 2">
    <name type="scientific">Marvinbryantia formatexigens DSM 14469</name>
    <dbReference type="NCBI Taxonomy" id="478749"/>
    <lineage>
        <taxon>Bacteria</taxon>
        <taxon>Bacillati</taxon>
        <taxon>Bacillota</taxon>
        <taxon>Clostridia</taxon>
        <taxon>Lachnospirales</taxon>
        <taxon>Lachnospiraceae</taxon>
        <taxon>Marvinbryantia</taxon>
    </lineage>
</organism>
<keyword evidence="2" id="KW-1185">Reference proteome</keyword>
<gene>
    <name evidence="1" type="ORF">BRYFOR_09276</name>
</gene>